<protein>
    <submittedName>
        <fullName evidence="2">Uncharacterized protein</fullName>
    </submittedName>
</protein>
<evidence type="ECO:0000313" key="2">
    <source>
        <dbReference type="EMBL" id="ELZ33599.1"/>
    </source>
</evidence>
<dbReference type="EMBL" id="AOJD01000076">
    <property type="protein sequence ID" value="ELZ33599.1"/>
    <property type="molecule type" value="Genomic_DNA"/>
</dbReference>
<keyword evidence="3" id="KW-1185">Reference proteome</keyword>
<accession>M0DHG2</accession>
<evidence type="ECO:0000313" key="3">
    <source>
        <dbReference type="Proteomes" id="UP000011523"/>
    </source>
</evidence>
<proteinExistence type="predicted"/>
<reference evidence="2 3" key="1">
    <citation type="journal article" date="2014" name="PLoS Genet.">
        <title>Phylogenetically driven sequencing of extremely halophilic archaea reveals strategies for static and dynamic osmo-response.</title>
        <authorList>
            <person name="Becker E.A."/>
            <person name="Seitzer P.M."/>
            <person name="Tritt A."/>
            <person name="Larsen D."/>
            <person name="Krusor M."/>
            <person name="Yao A.I."/>
            <person name="Wu D."/>
            <person name="Madern D."/>
            <person name="Eisen J.A."/>
            <person name="Darling A.E."/>
            <person name="Facciotti M.T."/>
        </authorList>
    </citation>
    <scope>NUCLEOTIDE SEQUENCE [LARGE SCALE GENOMIC DNA]</scope>
    <source>
        <strain evidence="2 3">DSM 14210</strain>
    </source>
</reference>
<gene>
    <name evidence="2" type="ORF">C472_14401</name>
</gene>
<name>M0DHG2_9EURY</name>
<organism evidence="2 3">
    <name type="scientific">Halorubrum tebenquichense DSM 14210</name>
    <dbReference type="NCBI Taxonomy" id="1227485"/>
    <lineage>
        <taxon>Archaea</taxon>
        <taxon>Methanobacteriati</taxon>
        <taxon>Methanobacteriota</taxon>
        <taxon>Stenosarchaea group</taxon>
        <taxon>Halobacteria</taxon>
        <taxon>Halobacteriales</taxon>
        <taxon>Haloferacaceae</taxon>
        <taxon>Halorubrum</taxon>
    </lineage>
</organism>
<dbReference type="AlphaFoldDB" id="M0DHG2"/>
<feature type="transmembrane region" description="Helical" evidence="1">
    <location>
        <begin position="23"/>
        <end position="46"/>
    </location>
</feature>
<keyword evidence="1" id="KW-0812">Transmembrane</keyword>
<comment type="caution">
    <text evidence="2">The sequence shown here is derived from an EMBL/GenBank/DDBJ whole genome shotgun (WGS) entry which is preliminary data.</text>
</comment>
<dbReference type="Proteomes" id="UP000011523">
    <property type="component" value="Unassembled WGS sequence"/>
</dbReference>
<sequence>MLGFAHGSARAELIVGLVSVIEFGLPLAVVPGTVGYAVGIAVRPVARRAAARRAMNRYPPTTDHAATERTMPPMMCVRRYRGFRLVYGICDDPRANGSGLYQNR</sequence>
<evidence type="ECO:0000256" key="1">
    <source>
        <dbReference type="SAM" id="Phobius"/>
    </source>
</evidence>
<keyword evidence="1" id="KW-0472">Membrane</keyword>
<keyword evidence="1" id="KW-1133">Transmembrane helix</keyword>